<dbReference type="Gene3D" id="2.20.70.10">
    <property type="match status" value="1"/>
</dbReference>
<proteinExistence type="predicted"/>
<dbReference type="PROSITE" id="PS50020">
    <property type="entry name" value="WW_DOMAIN_2"/>
    <property type="match status" value="1"/>
</dbReference>
<feature type="region of interest" description="Disordered" evidence="1">
    <location>
        <begin position="1"/>
        <end position="122"/>
    </location>
</feature>
<name>A0ABP0DM00_9PEZI</name>
<protein>
    <recommendedName>
        <fullName evidence="2">WW domain-containing protein</fullName>
    </recommendedName>
</protein>
<feature type="domain" description="WW" evidence="2">
    <location>
        <begin position="113"/>
        <end position="147"/>
    </location>
</feature>
<feature type="compositionally biased region" description="Basic and acidic residues" evidence="1">
    <location>
        <begin position="275"/>
        <end position="286"/>
    </location>
</feature>
<accession>A0ABP0DM00</accession>
<dbReference type="PROSITE" id="PS01159">
    <property type="entry name" value="WW_DOMAIN_1"/>
    <property type="match status" value="1"/>
</dbReference>
<feature type="compositionally biased region" description="Basic and acidic residues" evidence="1">
    <location>
        <begin position="246"/>
        <end position="268"/>
    </location>
</feature>
<evidence type="ECO:0000313" key="3">
    <source>
        <dbReference type="EMBL" id="CAK7268678.1"/>
    </source>
</evidence>
<evidence type="ECO:0000256" key="1">
    <source>
        <dbReference type="SAM" id="MobiDB-lite"/>
    </source>
</evidence>
<feature type="region of interest" description="Disordered" evidence="1">
    <location>
        <begin position="243"/>
        <end position="286"/>
    </location>
</feature>
<feature type="compositionally biased region" description="Polar residues" evidence="1">
    <location>
        <begin position="41"/>
        <end position="56"/>
    </location>
</feature>
<gene>
    <name evidence="3" type="ORF">SEPCBS57363_003217</name>
</gene>
<sequence>MASSAEEHSDGVDAAASPELDDEASKLACDKVTSAKPDMRSASQADEAGSTTNTKHSSAESHIAQDVANSSNSSSRPTSIKESGPLGNDNASTAAAPSSPPPLPDEPLPDESTIEDDGWDPVWSEEHQAWYFVNRFTQQTQWENPRLPTAATNTSAGSNIGGYNPAIHGDYDPAAWYATGGTPADDDSNTSPDENSTEADPIAAAAVAAAAIIQGDSRHRDGASHNAKAARQLNAYFDVAAAGSSHDGRSLKAERSGIKPSKSELKAFKEKRRARKEEKRRAWLRD</sequence>
<dbReference type="CDD" id="cd00201">
    <property type="entry name" value="WW"/>
    <property type="match status" value="1"/>
</dbReference>
<dbReference type="InterPro" id="IPR036020">
    <property type="entry name" value="WW_dom_sf"/>
</dbReference>
<feature type="region of interest" description="Disordered" evidence="1">
    <location>
        <begin position="141"/>
        <end position="201"/>
    </location>
</feature>
<comment type="caution">
    <text evidence="3">The sequence shown here is derived from an EMBL/GenBank/DDBJ whole genome shotgun (WGS) entry which is preliminary data.</text>
</comment>
<reference evidence="3 4" key="1">
    <citation type="submission" date="2024-01" db="EMBL/GenBank/DDBJ databases">
        <authorList>
            <person name="Allen C."/>
            <person name="Tagirdzhanova G."/>
        </authorList>
    </citation>
    <scope>NUCLEOTIDE SEQUENCE [LARGE SCALE GENOMIC DNA]</scope>
    <source>
        <strain evidence="3 4">CBS 573.63</strain>
    </source>
</reference>
<keyword evidence="4" id="KW-1185">Reference proteome</keyword>
<feature type="compositionally biased region" description="Acidic residues" evidence="1">
    <location>
        <begin position="107"/>
        <end position="119"/>
    </location>
</feature>
<feature type="compositionally biased region" description="Basic and acidic residues" evidence="1">
    <location>
        <begin position="1"/>
        <end position="11"/>
    </location>
</feature>
<dbReference type="Pfam" id="PF00397">
    <property type="entry name" value="WW"/>
    <property type="match status" value="1"/>
</dbReference>
<evidence type="ECO:0000313" key="4">
    <source>
        <dbReference type="Proteomes" id="UP001642501"/>
    </source>
</evidence>
<organism evidence="3 4">
    <name type="scientific">Sporothrix epigloea</name>
    <dbReference type="NCBI Taxonomy" id="1892477"/>
    <lineage>
        <taxon>Eukaryota</taxon>
        <taxon>Fungi</taxon>
        <taxon>Dikarya</taxon>
        <taxon>Ascomycota</taxon>
        <taxon>Pezizomycotina</taxon>
        <taxon>Sordariomycetes</taxon>
        <taxon>Sordariomycetidae</taxon>
        <taxon>Ophiostomatales</taxon>
        <taxon>Ophiostomataceae</taxon>
        <taxon>Sporothrix</taxon>
    </lineage>
</organism>
<dbReference type="InterPro" id="IPR001202">
    <property type="entry name" value="WW_dom"/>
</dbReference>
<dbReference type="Proteomes" id="UP001642501">
    <property type="component" value="Unassembled WGS sequence"/>
</dbReference>
<evidence type="ECO:0000259" key="2">
    <source>
        <dbReference type="PROSITE" id="PS50020"/>
    </source>
</evidence>
<dbReference type="SUPFAM" id="SSF51045">
    <property type="entry name" value="WW domain"/>
    <property type="match status" value="1"/>
</dbReference>
<dbReference type="EMBL" id="CAWUOM010000049">
    <property type="protein sequence ID" value="CAK7268678.1"/>
    <property type="molecule type" value="Genomic_DNA"/>
</dbReference>